<feature type="domain" description="Sulfatase-modifying factor enzyme-like" evidence="2">
    <location>
        <begin position="38"/>
        <end position="344"/>
    </location>
</feature>
<gene>
    <name evidence="3" type="ORF">D4L85_21680</name>
</gene>
<evidence type="ECO:0000313" key="3">
    <source>
        <dbReference type="EMBL" id="AYB33026.1"/>
    </source>
</evidence>
<dbReference type="Pfam" id="PF03781">
    <property type="entry name" value="FGE-sulfatase"/>
    <property type="match status" value="1"/>
</dbReference>
<name>A0A385SR31_9BACT</name>
<dbReference type="InterPro" id="IPR005532">
    <property type="entry name" value="SUMF_dom"/>
</dbReference>
<evidence type="ECO:0000256" key="1">
    <source>
        <dbReference type="SAM" id="MobiDB-lite"/>
    </source>
</evidence>
<dbReference type="AlphaFoldDB" id="A0A385SR31"/>
<sequence>MKLFAGIVGATVLVAISGCHSGKSTDEGRGDRAPEKRPGMVWIPGGEFIMGTDDPESYEQERPAHTVQVSGFWMDETEVTNAQFKAFTDATKYVTVAERKPDWEELKKQVAPGVPRPPDSLLVAGSLTFQKPSQPVILNDYSQWWKWQPGADWRHPEGEGSTLEGRWNHPVVHVAYEDAIAYCKWAHKRLPTEAEWEFASRGGKQQERYSWGSEVTPNGKFMANTYQGSFPVSNTKEDGFERTSPVKSFPPNPYGLYDIIGNVWEWTQDWYDVNYYKTLAASRVSVNPRGPAKSYDPQDPYSQKRVSRGGSFLCTSTYCVNYRPSARQGTAFDSGSSNVGFRCVADSSEQTLSALQEP</sequence>
<dbReference type="Proteomes" id="UP000266183">
    <property type="component" value="Chromosome"/>
</dbReference>
<dbReference type="OrthoDB" id="1491336at2"/>
<dbReference type="InterPro" id="IPR042095">
    <property type="entry name" value="SUMF_sf"/>
</dbReference>
<dbReference type="KEGG" id="chk:D4L85_21680"/>
<dbReference type="PROSITE" id="PS51257">
    <property type="entry name" value="PROKAR_LIPOPROTEIN"/>
    <property type="match status" value="1"/>
</dbReference>
<dbReference type="RefSeq" id="WP_119756269.1">
    <property type="nucleotide sequence ID" value="NZ_CP032382.1"/>
</dbReference>
<dbReference type="PANTHER" id="PTHR23150:SF19">
    <property type="entry name" value="FORMYLGLYCINE-GENERATING ENZYME"/>
    <property type="match status" value="1"/>
</dbReference>
<dbReference type="EMBL" id="CP032382">
    <property type="protein sequence ID" value="AYB33026.1"/>
    <property type="molecule type" value="Genomic_DNA"/>
</dbReference>
<protein>
    <submittedName>
        <fullName evidence="3">Formylglycine-generating enzyme family protein</fullName>
    </submittedName>
</protein>
<dbReference type="GO" id="GO:0120147">
    <property type="term" value="F:formylglycine-generating oxidase activity"/>
    <property type="evidence" value="ECO:0007669"/>
    <property type="project" value="TreeGrafter"/>
</dbReference>
<evidence type="ECO:0000313" key="4">
    <source>
        <dbReference type="Proteomes" id="UP000266183"/>
    </source>
</evidence>
<proteinExistence type="predicted"/>
<feature type="region of interest" description="Disordered" evidence="1">
    <location>
        <begin position="287"/>
        <end position="307"/>
    </location>
</feature>
<dbReference type="InterPro" id="IPR016187">
    <property type="entry name" value="CTDL_fold"/>
</dbReference>
<dbReference type="InterPro" id="IPR051043">
    <property type="entry name" value="Sulfatase_Mod_Factor_Kinase"/>
</dbReference>
<evidence type="ECO:0000259" key="2">
    <source>
        <dbReference type="Pfam" id="PF03781"/>
    </source>
</evidence>
<organism evidence="3 4">
    <name type="scientific">Chryseolinea soli</name>
    <dbReference type="NCBI Taxonomy" id="2321403"/>
    <lineage>
        <taxon>Bacteria</taxon>
        <taxon>Pseudomonadati</taxon>
        <taxon>Bacteroidota</taxon>
        <taxon>Cytophagia</taxon>
        <taxon>Cytophagales</taxon>
        <taxon>Fulvivirgaceae</taxon>
        <taxon>Chryseolinea</taxon>
    </lineage>
</organism>
<dbReference type="SUPFAM" id="SSF56436">
    <property type="entry name" value="C-type lectin-like"/>
    <property type="match status" value="1"/>
</dbReference>
<dbReference type="PANTHER" id="PTHR23150">
    <property type="entry name" value="SULFATASE MODIFYING FACTOR 1, 2"/>
    <property type="match status" value="1"/>
</dbReference>
<dbReference type="Gene3D" id="3.90.1580.10">
    <property type="entry name" value="paralog of FGE (formylglycine-generating enzyme)"/>
    <property type="match status" value="1"/>
</dbReference>
<reference evidence="4" key="1">
    <citation type="submission" date="2018-09" db="EMBL/GenBank/DDBJ databases">
        <title>Chryseolinea sp. KIS68-18 isolated from soil.</title>
        <authorList>
            <person name="Weon H.-Y."/>
            <person name="Kwon S.-W."/>
            <person name="Lee S.A."/>
        </authorList>
    </citation>
    <scope>NUCLEOTIDE SEQUENCE [LARGE SCALE GENOMIC DNA]</scope>
    <source>
        <strain evidence="4">KIS68-18</strain>
    </source>
</reference>
<accession>A0A385SR31</accession>
<keyword evidence="4" id="KW-1185">Reference proteome</keyword>